<proteinExistence type="predicted"/>
<evidence type="ECO:0000313" key="10">
    <source>
        <dbReference type="Proteomes" id="UP001596391"/>
    </source>
</evidence>
<dbReference type="PANTHER" id="PTHR32468:SF0">
    <property type="entry name" value="K(+)_H(+) ANTIPORTER 1"/>
    <property type="match status" value="1"/>
</dbReference>
<gene>
    <name evidence="9" type="ORF">ACFQBQ_09485</name>
</gene>
<evidence type="ECO:0000256" key="2">
    <source>
        <dbReference type="ARBA" id="ARBA00022448"/>
    </source>
</evidence>
<reference evidence="10" key="1">
    <citation type="journal article" date="2019" name="Int. J. Syst. Evol. Microbiol.">
        <title>The Global Catalogue of Microorganisms (GCM) 10K type strain sequencing project: providing services to taxonomists for standard genome sequencing and annotation.</title>
        <authorList>
            <consortium name="The Broad Institute Genomics Platform"/>
            <consortium name="The Broad Institute Genome Sequencing Center for Infectious Disease"/>
            <person name="Wu L."/>
            <person name="Ma J."/>
        </authorList>
    </citation>
    <scope>NUCLEOTIDE SEQUENCE [LARGE SCALE GENOMIC DNA]</scope>
    <source>
        <strain evidence="10">CGMCC 1.16026</strain>
    </source>
</reference>
<keyword evidence="4 7" id="KW-1133">Transmembrane helix</keyword>
<comment type="caution">
    <text evidence="9">The sequence shown here is derived from an EMBL/GenBank/DDBJ whole genome shotgun (WGS) entry which is preliminary data.</text>
</comment>
<keyword evidence="5" id="KW-0406">Ion transport</keyword>
<evidence type="ECO:0000259" key="8">
    <source>
        <dbReference type="Pfam" id="PF00999"/>
    </source>
</evidence>
<feature type="transmembrane region" description="Helical" evidence="7">
    <location>
        <begin position="224"/>
        <end position="242"/>
    </location>
</feature>
<protein>
    <submittedName>
        <fullName evidence="9">Cation:proton antiporter</fullName>
    </submittedName>
</protein>
<keyword evidence="2" id="KW-0813">Transport</keyword>
<feature type="transmembrane region" description="Helical" evidence="7">
    <location>
        <begin position="157"/>
        <end position="178"/>
    </location>
</feature>
<feature type="transmembrane region" description="Helical" evidence="7">
    <location>
        <begin position="372"/>
        <end position="391"/>
    </location>
</feature>
<feature type="domain" description="Cation/H+ exchanger transmembrane" evidence="8">
    <location>
        <begin position="7"/>
        <end position="388"/>
    </location>
</feature>
<accession>A0ABW1ZAC1</accession>
<dbReference type="PANTHER" id="PTHR32468">
    <property type="entry name" value="CATION/H + ANTIPORTER"/>
    <property type="match status" value="1"/>
</dbReference>
<keyword evidence="10" id="KW-1185">Reference proteome</keyword>
<feature type="transmembrane region" description="Helical" evidence="7">
    <location>
        <begin position="23"/>
        <end position="42"/>
    </location>
</feature>
<evidence type="ECO:0000256" key="3">
    <source>
        <dbReference type="ARBA" id="ARBA00022692"/>
    </source>
</evidence>
<dbReference type="InterPro" id="IPR050794">
    <property type="entry name" value="CPA2_transporter"/>
</dbReference>
<feature type="transmembrane region" description="Helical" evidence="7">
    <location>
        <begin position="87"/>
        <end position="111"/>
    </location>
</feature>
<feature type="transmembrane region" description="Helical" evidence="7">
    <location>
        <begin position="123"/>
        <end position="145"/>
    </location>
</feature>
<dbReference type="EMBL" id="JBHSWI010000001">
    <property type="protein sequence ID" value="MFC6645808.1"/>
    <property type="molecule type" value="Genomic_DNA"/>
</dbReference>
<evidence type="ECO:0000313" key="9">
    <source>
        <dbReference type="EMBL" id="MFC6645808.1"/>
    </source>
</evidence>
<feature type="transmembrane region" description="Helical" evidence="7">
    <location>
        <begin position="305"/>
        <end position="327"/>
    </location>
</feature>
<keyword evidence="3 7" id="KW-0812">Transmembrane</keyword>
<dbReference type="InterPro" id="IPR038770">
    <property type="entry name" value="Na+/solute_symporter_sf"/>
</dbReference>
<feature type="transmembrane region" description="Helical" evidence="7">
    <location>
        <begin position="276"/>
        <end position="293"/>
    </location>
</feature>
<sequence length="414" mass="44756">MAVILVVTMLFGKLANRFGQSRVIGEIIGGIVLGPSVLGHLFPGLAAALFPAVSLHALEILSNIGLVLYLFLVGLELDTKHLRQQKGVAFATSLTSILMPFLAAVLLAHPLKTRFAPPTVHRWPFILFLGIAMSITAFPVLARILDERKLTTTPLGTTAILCAAFDDVVAWMLLAVTLTLMNTKQTGTPLWVRFASLIAYLVFMFAIVRPLCGWIVKRMKKRELTYEIFVLAIACLLLSSALTDWAGVHPLFGAFVAGVCFPRLKEWQTATREKIEMLTSALLLPLFFAITGLKTRLDLLNSWNTWSWALLILAAAIGGKIGGAVLAARWSGEDWRSSLGLGALLNTRGLVELVVLNIAYNAGAFSPTLFTMLVLMALITTMCTTPLLNLLHIGVRHGSSEAAVEADSVAGAPA</sequence>
<dbReference type="Proteomes" id="UP001596391">
    <property type="component" value="Unassembled WGS sequence"/>
</dbReference>
<dbReference type="RefSeq" id="WP_263369524.1">
    <property type="nucleotide sequence ID" value="NZ_JAGSYD010000001.1"/>
</dbReference>
<evidence type="ECO:0000256" key="7">
    <source>
        <dbReference type="SAM" id="Phobius"/>
    </source>
</evidence>
<organism evidence="9 10">
    <name type="scientific">Granulicella cerasi</name>
    <dbReference type="NCBI Taxonomy" id="741063"/>
    <lineage>
        <taxon>Bacteria</taxon>
        <taxon>Pseudomonadati</taxon>
        <taxon>Acidobacteriota</taxon>
        <taxon>Terriglobia</taxon>
        <taxon>Terriglobales</taxon>
        <taxon>Acidobacteriaceae</taxon>
        <taxon>Granulicella</taxon>
    </lineage>
</organism>
<evidence type="ECO:0000256" key="1">
    <source>
        <dbReference type="ARBA" id="ARBA00004141"/>
    </source>
</evidence>
<evidence type="ECO:0000256" key="5">
    <source>
        <dbReference type="ARBA" id="ARBA00023065"/>
    </source>
</evidence>
<evidence type="ECO:0000256" key="6">
    <source>
        <dbReference type="ARBA" id="ARBA00023136"/>
    </source>
</evidence>
<dbReference type="InterPro" id="IPR006153">
    <property type="entry name" value="Cation/H_exchanger_TM"/>
</dbReference>
<comment type="subcellular location">
    <subcellularLocation>
        <location evidence="1">Membrane</location>
        <topology evidence="1">Multi-pass membrane protein</topology>
    </subcellularLocation>
</comment>
<evidence type="ECO:0000256" key="4">
    <source>
        <dbReference type="ARBA" id="ARBA00022989"/>
    </source>
</evidence>
<dbReference type="Gene3D" id="1.20.1530.20">
    <property type="match status" value="1"/>
</dbReference>
<name>A0ABW1ZAC1_9BACT</name>
<feature type="transmembrane region" description="Helical" evidence="7">
    <location>
        <begin position="48"/>
        <end position="75"/>
    </location>
</feature>
<dbReference type="Pfam" id="PF00999">
    <property type="entry name" value="Na_H_Exchanger"/>
    <property type="match status" value="1"/>
</dbReference>
<feature type="transmembrane region" description="Helical" evidence="7">
    <location>
        <begin position="190"/>
        <end position="212"/>
    </location>
</feature>
<keyword evidence="6 7" id="KW-0472">Membrane</keyword>